<keyword evidence="1" id="KW-1133">Transmembrane helix</keyword>
<organism evidence="2 3">
    <name type="scientific">Bacillus benzoevorans</name>
    <dbReference type="NCBI Taxonomy" id="1456"/>
    <lineage>
        <taxon>Bacteria</taxon>
        <taxon>Bacillati</taxon>
        <taxon>Bacillota</taxon>
        <taxon>Bacilli</taxon>
        <taxon>Bacillales</taxon>
        <taxon>Bacillaceae</taxon>
        <taxon>Bacillus</taxon>
    </lineage>
</organism>
<dbReference type="EMBL" id="JACHGK010000005">
    <property type="protein sequence ID" value="MBB6445311.1"/>
    <property type="molecule type" value="Genomic_DNA"/>
</dbReference>
<feature type="transmembrane region" description="Helical" evidence="1">
    <location>
        <begin position="94"/>
        <end position="112"/>
    </location>
</feature>
<evidence type="ECO:0000256" key="1">
    <source>
        <dbReference type="SAM" id="Phobius"/>
    </source>
</evidence>
<gene>
    <name evidence="2" type="ORF">HNR53_001929</name>
</gene>
<evidence type="ECO:0000313" key="2">
    <source>
        <dbReference type="EMBL" id="MBB6445311.1"/>
    </source>
</evidence>
<accession>A0A7X0HTH9</accession>
<proteinExistence type="predicted"/>
<dbReference type="AlphaFoldDB" id="A0A7X0HTH9"/>
<evidence type="ECO:0000313" key="3">
    <source>
        <dbReference type="Proteomes" id="UP000531594"/>
    </source>
</evidence>
<protein>
    <submittedName>
        <fullName evidence="2">Uncharacterized protein</fullName>
    </submittedName>
</protein>
<keyword evidence="1" id="KW-0472">Membrane</keyword>
<comment type="caution">
    <text evidence="2">The sequence shown here is derived from an EMBL/GenBank/DDBJ whole genome shotgun (WGS) entry which is preliminary data.</text>
</comment>
<name>A0A7X0HTH9_9BACI</name>
<keyword evidence="3" id="KW-1185">Reference proteome</keyword>
<dbReference type="RefSeq" id="WP_184525219.1">
    <property type="nucleotide sequence ID" value="NZ_JACHGK010000005.1"/>
</dbReference>
<reference evidence="2 3" key="1">
    <citation type="submission" date="2020-08" db="EMBL/GenBank/DDBJ databases">
        <title>Genomic Encyclopedia of Type Strains, Phase IV (KMG-IV): sequencing the most valuable type-strain genomes for metagenomic binning, comparative biology and taxonomic classification.</title>
        <authorList>
            <person name="Goeker M."/>
        </authorList>
    </citation>
    <scope>NUCLEOTIDE SEQUENCE [LARGE SCALE GENOMIC DNA]</scope>
    <source>
        <strain evidence="2 3">DSM 5391</strain>
    </source>
</reference>
<dbReference type="Proteomes" id="UP000531594">
    <property type="component" value="Unassembled WGS sequence"/>
</dbReference>
<sequence>MNKNAIEKLFWSIALPGFGQLLNGKFLKGLLFIVCEIFFNVQSHFNEIIRFSFNGDIHTSIEIADYQWLMFYPCFYFYAMWDAYKEAGGGKSPYAFFPFVFAAYFVTVGVMYSASLRLFGFLLGPVFLPMLFVLPGLMIGFVIKKILGMYQG</sequence>
<feature type="transmembrane region" description="Helical" evidence="1">
    <location>
        <begin position="118"/>
        <end position="143"/>
    </location>
</feature>
<keyword evidence="1" id="KW-0812">Transmembrane</keyword>